<dbReference type="SMART" id="SM00380">
    <property type="entry name" value="AP2"/>
    <property type="match status" value="1"/>
</dbReference>
<dbReference type="GO" id="GO:0003700">
    <property type="term" value="F:DNA-binding transcription factor activity"/>
    <property type="evidence" value="ECO:0007669"/>
    <property type="project" value="InterPro"/>
</dbReference>
<dbReference type="AlphaFoldDB" id="A0A5P1EF41"/>
<feature type="region of interest" description="Disordered" evidence="7">
    <location>
        <begin position="1"/>
        <end position="26"/>
    </location>
</feature>
<dbReference type="InterPro" id="IPR001471">
    <property type="entry name" value="AP2/ERF_dom"/>
</dbReference>
<keyword evidence="5" id="KW-0539">Nucleus</keyword>
<dbReference type="PANTHER" id="PTHR32467">
    <property type="entry name" value="AP2-LIKE ETHYLENE-RESPONSIVE TRANSCRIPTION FACTOR"/>
    <property type="match status" value="1"/>
</dbReference>
<protein>
    <recommendedName>
        <fullName evidence="8">AP2/ERF domain-containing protein</fullName>
    </recommendedName>
</protein>
<reference evidence="10" key="1">
    <citation type="journal article" date="2017" name="Nat. Commun.">
        <title>The asparagus genome sheds light on the origin and evolution of a young Y chromosome.</title>
        <authorList>
            <person name="Harkess A."/>
            <person name="Zhou J."/>
            <person name="Xu C."/>
            <person name="Bowers J.E."/>
            <person name="Van der Hulst R."/>
            <person name="Ayyampalayam S."/>
            <person name="Mercati F."/>
            <person name="Riccardi P."/>
            <person name="McKain M.R."/>
            <person name="Kakrana A."/>
            <person name="Tang H."/>
            <person name="Ray J."/>
            <person name="Groenendijk J."/>
            <person name="Arikit S."/>
            <person name="Mathioni S.M."/>
            <person name="Nakano M."/>
            <person name="Shan H."/>
            <person name="Telgmann-Rauber A."/>
            <person name="Kanno A."/>
            <person name="Yue Z."/>
            <person name="Chen H."/>
            <person name="Li W."/>
            <person name="Chen Y."/>
            <person name="Xu X."/>
            <person name="Zhang Y."/>
            <person name="Luo S."/>
            <person name="Chen H."/>
            <person name="Gao J."/>
            <person name="Mao Z."/>
            <person name="Pires J.C."/>
            <person name="Luo M."/>
            <person name="Kudrna D."/>
            <person name="Wing R.A."/>
            <person name="Meyers B.C."/>
            <person name="Yi K."/>
            <person name="Kong H."/>
            <person name="Lavrijsen P."/>
            <person name="Sunseri F."/>
            <person name="Falavigna A."/>
            <person name="Ye Y."/>
            <person name="Leebens-Mack J.H."/>
            <person name="Chen G."/>
        </authorList>
    </citation>
    <scope>NUCLEOTIDE SEQUENCE [LARGE SCALE GENOMIC DNA]</scope>
    <source>
        <strain evidence="10">cv. DH0086</strain>
    </source>
</reference>
<keyword evidence="4" id="KW-0804">Transcription</keyword>
<evidence type="ECO:0000256" key="7">
    <source>
        <dbReference type="SAM" id="MobiDB-lite"/>
    </source>
</evidence>
<name>A0A5P1EF41_ASPOF</name>
<comment type="subcellular location">
    <subcellularLocation>
        <location evidence="1">Nucleus</location>
    </subcellularLocation>
</comment>
<evidence type="ECO:0000256" key="5">
    <source>
        <dbReference type="ARBA" id="ARBA00023242"/>
    </source>
</evidence>
<evidence type="ECO:0000256" key="4">
    <source>
        <dbReference type="ARBA" id="ARBA00023163"/>
    </source>
</evidence>
<evidence type="ECO:0000256" key="2">
    <source>
        <dbReference type="ARBA" id="ARBA00023015"/>
    </source>
</evidence>
<gene>
    <name evidence="9" type="ORF">A4U43_C07F26870</name>
</gene>
<comment type="similarity">
    <text evidence="6">Belongs to the AP2/ERF transcription factor family. AP2 subfamily.</text>
</comment>
<proteinExistence type="inferred from homology"/>
<evidence type="ECO:0000256" key="3">
    <source>
        <dbReference type="ARBA" id="ARBA00023125"/>
    </source>
</evidence>
<feature type="domain" description="AP2/ERF" evidence="8">
    <location>
        <begin position="101"/>
        <end position="148"/>
    </location>
</feature>
<evidence type="ECO:0000256" key="1">
    <source>
        <dbReference type="ARBA" id="ARBA00004123"/>
    </source>
</evidence>
<dbReference type="PANTHER" id="PTHR32467:SF142">
    <property type="entry name" value="FLORAL HOMEOTIC PROTEIN APETALA 2"/>
    <property type="match status" value="1"/>
</dbReference>
<evidence type="ECO:0000313" key="9">
    <source>
        <dbReference type="EMBL" id="ONK64515.1"/>
    </source>
</evidence>
<sequence>MASSSPRHGHQCRHRSTLPQPPGARGTPYDHRRCLILVGSQVQAGSGFVRIKLGRWPLLNQKIIVFDNKLSRRLEMGNLTKEEFVHVLRCQSTGFPRGSSKFRGVTLHKCGRWVARMGQFLGKKYVYLGLFDTGIDQIVSMVFESEWKTSDRNTRMKERGEHIPPEHSFKVARKGKEMYC</sequence>
<dbReference type="SUPFAM" id="SSF54171">
    <property type="entry name" value="DNA-binding domain"/>
    <property type="match status" value="1"/>
</dbReference>
<keyword evidence="10" id="KW-1185">Reference proteome</keyword>
<dbReference type="InterPro" id="IPR036955">
    <property type="entry name" value="AP2/ERF_dom_sf"/>
</dbReference>
<dbReference type="EMBL" id="CM007387">
    <property type="protein sequence ID" value="ONK64515.1"/>
    <property type="molecule type" value="Genomic_DNA"/>
</dbReference>
<dbReference type="Gramene" id="ONK64515">
    <property type="protein sequence ID" value="ONK64515"/>
    <property type="gene ID" value="A4U43_C07F26870"/>
</dbReference>
<evidence type="ECO:0000256" key="6">
    <source>
        <dbReference type="ARBA" id="ARBA00037973"/>
    </source>
</evidence>
<evidence type="ECO:0000259" key="8">
    <source>
        <dbReference type="SMART" id="SM00380"/>
    </source>
</evidence>
<evidence type="ECO:0000313" key="10">
    <source>
        <dbReference type="Proteomes" id="UP000243459"/>
    </source>
</evidence>
<feature type="compositionally biased region" description="Basic residues" evidence="7">
    <location>
        <begin position="7"/>
        <end position="16"/>
    </location>
</feature>
<dbReference type="GO" id="GO:0003677">
    <property type="term" value="F:DNA binding"/>
    <property type="evidence" value="ECO:0007669"/>
    <property type="project" value="UniProtKB-KW"/>
</dbReference>
<dbReference type="Gene3D" id="3.30.730.10">
    <property type="entry name" value="AP2/ERF domain"/>
    <property type="match status" value="1"/>
</dbReference>
<accession>A0A5P1EF41</accession>
<dbReference type="Proteomes" id="UP000243459">
    <property type="component" value="Chromosome 7"/>
</dbReference>
<dbReference type="GO" id="GO:0005634">
    <property type="term" value="C:nucleus"/>
    <property type="evidence" value="ECO:0007669"/>
    <property type="project" value="UniProtKB-SubCell"/>
</dbReference>
<organism evidence="9 10">
    <name type="scientific">Asparagus officinalis</name>
    <name type="common">Garden asparagus</name>
    <dbReference type="NCBI Taxonomy" id="4686"/>
    <lineage>
        <taxon>Eukaryota</taxon>
        <taxon>Viridiplantae</taxon>
        <taxon>Streptophyta</taxon>
        <taxon>Embryophyta</taxon>
        <taxon>Tracheophyta</taxon>
        <taxon>Spermatophyta</taxon>
        <taxon>Magnoliopsida</taxon>
        <taxon>Liliopsida</taxon>
        <taxon>Asparagales</taxon>
        <taxon>Asparagaceae</taxon>
        <taxon>Asparagoideae</taxon>
        <taxon>Asparagus</taxon>
    </lineage>
</organism>
<keyword evidence="3" id="KW-0238">DNA-binding</keyword>
<dbReference type="InterPro" id="IPR016177">
    <property type="entry name" value="DNA-bd_dom_sf"/>
</dbReference>
<keyword evidence="2" id="KW-0805">Transcription regulation</keyword>